<proteinExistence type="inferred from homology"/>
<feature type="domain" description="YetF C-terminal" evidence="8">
    <location>
        <begin position="79"/>
        <end position="193"/>
    </location>
</feature>
<keyword evidence="4 7" id="KW-0812">Transmembrane</keyword>
<dbReference type="GO" id="GO:0005886">
    <property type="term" value="C:plasma membrane"/>
    <property type="evidence" value="ECO:0007669"/>
    <property type="project" value="UniProtKB-SubCell"/>
</dbReference>
<keyword evidence="3" id="KW-1003">Cell membrane</keyword>
<comment type="subcellular location">
    <subcellularLocation>
        <location evidence="1">Cell membrane</location>
        <topology evidence="1">Multi-pass membrane protein</topology>
    </subcellularLocation>
</comment>
<feature type="transmembrane region" description="Helical" evidence="7">
    <location>
        <begin position="6"/>
        <end position="23"/>
    </location>
</feature>
<reference evidence="9 10" key="1">
    <citation type="submission" date="2022-03" db="EMBL/GenBank/DDBJ databases">
        <title>Metagenome-assembled genomes from swine fecal metagenomes.</title>
        <authorList>
            <person name="Holman D.B."/>
            <person name="Kommadath A."/>
        </authorList>
    </citation>
    <scope>NUCLEOTIDE SEQUENCE [LARGE SCALE GENOMIC DNA]</scope>
    <source>
        <strain evidence="9">SUG147</strain>
    </source>
</reference>
<dbReference type="PANTHER" id="PTHR34582:SF6">
    <property type="entry name" value="UPF0702 TRANSMEMBRANE PROTEIN YCAP"/>
    <property type="match status" value="1"/>
</dbReference>
<keyword evidence="5 7" id="KW-1133">Transmembrane helix</keyword>
<gene>
    <name evidence="9" type="ORF">MR241_08595</name>
</gene>
<evidence type="ECO:0000256" key="4">
    <source>
        <dbReference type="ARBA" id="ARBA00022692"/>
    </source>
</evidence>
<dbReference type="EMBL" id="JALEMU010000136">
    <property type="protein sequence ID" value="MCI5756332.1"/>
    <property type="molecule type" value="Genomic_DNA"/>
</dbReference>
<dbReference type="InterPro" id="IPR007353">
    <property type="entry name" value="DUF421"/>
</dbReference>
<organism evidence="9 10">
    <name type="scientific">Candidatus Colimorpha enterica</name>
    <dbReference type="NCBI Taxonomy" id="3083063"/>
    <lineage>
        <taxon>Bacteria</taxon>
        <taxon>Pseudomonadati</taxon>
        <taxon>Bacteroidota</taxon>
        <taxon>Bacteroidia</taxon>
        <taxon>Bacteroidales</taxon>
        <taxon>Candidatus Colimorpha</taxon>
    </lineage>
</organism>
<evidence type="ECO:0000256" key="3">
    <source>
        <dbReference type="ARBA" id="ARBA00022475"/>
    </source>
</evidence>
<evidence type="ECO:0000256" key="7">
    <source>
        <dbReference type="SAM" id="Phobius"/>
    </source>
</evidence>
<dbReference type="PANTHER" id="PTHR34582">
    <property type="entry name" value="UPF0702 TRANSMEMBRANE PROTEIN YCAP"/>
    <property type="match status" value="1"/>
</dbReference>
<accession>A0AAE3K0S7</accession>
<comment type="caution">
    <text evidence="9">The sequence shown here is derived from an EMBL/GenBank/DDBJ whole genome shotgun (WGS) entry which is preliminary data.</text>
</comment>
<comment type="similarity">
    <text evidence="2">Belongs to the UPF0702 family.</text>
</comment>
<feature type="transmembrane region" description="Helical" evidence="7">
    <location>
        <begin position="56"/>
        <end position="76"/>
    </location>
</feature>
<dbReference type="Gene3D" id="3.30.240.20">
    <property type="entry name" value="bsu07140 like domains"/>
    <property type="match status" value="2"/>
</dbReference>
<dbReference type="Proteomes" id="UP001139365">
    <property type="component" value="Unassembled WGS sequence"/>
</dbReference>
<keyword evidence="6 7" id="KW-0472">Membrane</keyword>
<evidence type="ECO:0000256" key="6">
    <source>
        <dbReference type="ARBA" id="ARBA00023136"/>
    </source>
</evidence>
<evidence type="ECO:0000256" key="1">
    <source>
        <dbReference type="ARBA" id="ARBA00004651"/>
    </source>
</evidence>
<evidence type="ECO:0000313" key="10">
    <source>
        <dbReference type="Proteomes" id="UP001139365"/>
    </source>
</evidence>
<evidence type="ECO:0000256" key="2">
    <source>
        <dbReference type="ARBA" id="ARBA00006448"/>
    </source>
</evidence>
<sequence length="210" mass="23344">MFPVLIRTLIIYITLIASIRLTGKRQVGEMQLSELITAFLISEVAASPLADPDIPLVYGVVPILLLISLEIVISFVTTKSVILKRMFAPPPTVLIKNGKLDVKALGKQRIRAEELISSLRLKDIGDISQLNFCFLEHNGQISVFKNDDALTLPLIIDGRVNAHSLSLIGKDSAWLDAKLKSDRRRAEDIFLMTSDGNSVFYVGQEKEKKK</sequence>
<name>A0AAE3K0S7_9BACT</name>
<evidence type="ECO:0000259" key="8">
    <source>
        <dbReference type="Pfam" id="PF04239"/>
    </source>
</evidence>
<protein>
    <submittedName>
        <fullName evidence="9">DUF421 domain-containing protein</fullName>
    </submittedName>
</protein>
<dbReference type="InterPro" id="IPR023090">
    <property type="entry name" value="UPF0702_alpha/beta_dom_sf"/>
</dbReference>
<dbReference type="Pfam" id="PF04239">
    <property type="entry name" value="DUF421"/>
    <property type="match status" value="1"/>
</dbReference>
<dbReference type="AlphaFoldDB" id="A0AAE3K0S7"/>
<evidence type="ECO:0000313" key="9">
    <source>
        <dbReference type="EMBL" id="MCI5756332.1"/>
    </source>
</evidence>
<evidence type="ECO:0000256" key="5">
    <source>
        <dbReference type="ARBA" id="ARBA00022989"/>
    </source>
</evidence>